<feature type="non-terminal residue" evidence="1">
    <location>
        <position position="1"/>
    </location>
</feature>
<reference evidence="1" key="1">
    <citation type="submission" date="2014-12" db="EMBL/GenBank/DDBJ databases">
        <title>Insight into the proteome of Arion vulgaris.</title>
        <authorList>
            <person name="Aradska J."/>
            <person name="Bulat T."/>
            <person name="Smidak R."/>
            <person name="Sarate P."/>
            <person name="Gangsoo J."/>
            <person name="Sialana F."/>
            <person name="Bilban M."/>
            <person name="Lubec G."/>
        </authorList>
    </citation>
    <scope>NUCLEOTIDE SEQUENCE</scope>
    <source>
        <tissue evidence="1">Skin</tissue>
    </source>
</reference>
<proteinExistence type="predicted"/>
<dbReference type="AlphaFoldDB" id="A0A0B6YPB0"/>
<sequence length="69" mass="7735">LQSSIQALAMDLFRTFRMSDLSISYDGRVSQPVCFLIIINTYVHQNKNECKSADACNHSVHCLCIEPAS</sequence>
<evidence type="ECO:0000313" key="1">
    <source>
        <dbReference type="EMBL" id="CEK57611.1"/>
    </source>
</evidence>
<dbReference type="EMBL" id="HACG01010746">
    <property type="protein sequence ID" value="CEK57611.1"/>
    <property type="molecule type" value="Transcribed_RNA"/>
</dbReference>
<feature type="non-terminal residue" evidence="1">
    <location>
        <position position="69"/>
    </location>
</feature>
<accession>A0A0B6YPB0</accession>
<protein>
    <submittedName>
        <fullName evidence="1">Uncharacterized protein</fullName>
    </submittedName>
</protein>
<name>A0A0B6YPB0_9EUPU</name>
<gene>
    <name evidence="1" type="primary">ORF30628</name>
</gene>
<organism evidence="1">
    <name type="scientific">Arion vulgaris</name>
    <dbReference type="NCBI Taxonomy" id="1028688"/>
    <lineage>
        <taxon>Eukaryota</taxon>
        <taxon>Metazoa</taxon>
        <taxon>Spiralia</taxon>
        <taxon>Lophotrochozoa</taxon>
        <taxon>Mollusca</taxon>
        <taxon>Gastropoda</taxon>
        <taxon>Heterobranchia</taxon>
        <taxon>Euthyneura</taxon>
        <taxon>Panpulmonata</taxon>
        <taxon>Eupulmonata</taxon>
        <taxon>Stylommatophora</taxon>
        <taxon>Helicina</taxon>
        <taxon>Arionoidea</taxon>
        <taxon>Arionidae</taxon>
        <taxon>Arion</taxon>
    </lineage>
</organism>